<feature type="domain" description="Mucin binding" evidence="3">
    <location>
        <begin position="319"/>
        <end position="387"/>
    </location>
</feature>
<evidence type="ECO:0000313" key="5">
    <source>
        <dbReference type="EMBL" id="KRL89634.1"/>
    </source>
</evidence>
<dbReference type="Gene3D" id="2.60.40.4300">
    <property type="match status" value="2"/>
</dbReference>
<dbReference type="Gene3D" id="3.10.20.470">
    <property type="match status" value="2"/>
</dbReference>
<name>A0A0R1UGB3_9LACO</name>
<feature type="domain" description="Mub B2-like" evidence="4">
    <location>
        <begin position="166"/>
        <end position="211"/>
    </location>
</feature>
<dbReference type="InterPro" id="IPR041495">
    <property type="entry name" value="Mub_B2"/>
</dbReference>
<evidence type="ECO:0000259" key="3">
    <source>
        <dbReference type="Pfam" id="PF17965"/>
    </source>
</evidence>
<dbReference type="Proteomes" id="UP000051036">
    <property type="component" value="Unassembled WGS sequence"/>
</dbReference>
<protein>
    <recommendedName>
        <fullName evidence="7">Mucus binding protein</fullName>
    </recommendedName>
</protein>
<gene>
    <name evidence="5" type="ORF">FC46_GL000737</name>
</gene>
<evidence type="ECO:0000256" key="1">
    <source>
        <dbReference type="SAM" id="Coils"/>
    </source>
</evidence>
<proteinExistence type="predicted"/>
<feature type="region of interest" description="Disordered" evidence="2">
    <location>
        <begin position="1"/>
        <end position="28"/>
    </location>
</feature>
<dbReference type="STRING" id="1423763.FC46_GL000737"/>
<dbReference type="Pfam" id="PF17966">
    <property type="entry name" value="Muc_B2"/>
    <property type="match status" value="2"/>
</dbReference>
<accession>A0A0R1UGB3</accession>
<dbReference type="AlphaFoldDB" id="A0A0R1UGB3"/>
<dbReference type="EMBL" id="AZFM01000020">
    <property type="protein sequence ID" value="KRL89634.1"/>
    <property type="molecule type" value="Genomic_DNA"/>
</dbReference>
<keyword evidence="1" id="KW-0175">Coiled coil</keyword>
<evidence type="ECO:0008006" key="7">
    <source>
        <dbReference type="Google" id="ProtNLM"/>
    </source>
</evidence>
<keyword evidence="6" id="KW-1185">Reference proteome</keyword>
<dbReference type="PATRIC" id="fig|1423763.3.peg.743"/>
<dbReference type="OrthoDB" id="2329774at2"/>
<organism evidence="5 6">
    <name type="scientific">Lactobacillus kalixensis DSM 16043</name>
    <dbReference type="NCBI Taxonomy" id="1423763"/>
    <lineage>
        <taxon>Bacteria</taxon>
        <taxon>Bacillati</taxon>
        <taxon>Bacillota</taxon>
        <taxon>Bacilli</taxon>
        <taxon>Lactobacillales</taxon>
        <taxon>Lactobacillaceae</taxon>
        <taxon>Lactobacillus</taxon>
    </lineage>
</organism>
<comment type="caution">
    <text evidence="5">The sequence shown here is derived from an EMBL/GenBank/DDBJ whole genome shotgun (WGS) entry which is preliminary data.</text>
</comment>
<feature type="coiled-coil region" evidence="1">
    <location>
        <begin position="40"/>
        <end position="67"/>
    </location>
</feature>
<evidence type="ECO:0000259" key="4">
    <source>
        <dbReference type="Pfam" id="PF17966"/>
    </source>
</evidence>
<dbReference type="RefSeq" id="WP_057799060.1">
    <property type="nucleotide sequence ID" value="NZ_AZFM01000020.1"/>
</dbReference>
<evidence type="ECO:0000313" key="6">
    <source>
        <dbReference type="Proteomes" id="UP000051036"/>
    </source>
</evidence>
<reference evidence="5 6" key="1">
    <citation type="journal article" date="2015" name="Genome Announc.">
        <title>Expanding the biotechnology potential of lactobacilli through comparative genomics of 213 strains and associated genera.</title>
        <authorList>
            <person name="Sun Z."/>
            <person name="Harris H.M."/>
            <person name="McCann A."/>
            <person name="Guo C."/>
            <person name="Argimon S."/>
            <person name="Zhang W."/>
            <person name="Yang X."/>
            <person name="Jeffery I.B."/>
            <person name="Cooney J.C."/>
            <person name="Kagawa T.F."/>
            <person name="Liu W."/>
            <person name="Song Y."/>
            <person name="Salvetti E."/>
            <person name="Wrobel A."/>
            <person name="Rasinkangas P."/>
            <person name="Parkhill J."/>
            <person name="Rea M.C."/>
            <person name="O'Sullivan O."/>
            <person name="Ritari J."/>
            <person name="Douillard F.P."/>
            <person name="Paul Ross R."/>
            <person name="Yang R."/>
            <person name="Briner A.E."/>
            <person name="Felis G.E."/>
            <person name="de Vos W.M."/>
            <person name="Barrangou R."/>
            <person name="Klaenhammer T.R."/>
            <person name="Caufield P.W."/>
            <person name="Cui Y."/>
            <person name="Zhang H."/>
            <person name="O'Toole P.W."/>
        </authorList>
    </citation>
    <scope>NUCLEOTIDE SEQUENCE [LARGE SCALE GENOMIC DNA]</scope>
    <source>
        <strain evidence="5 6">DSM 16043</strain>
    </source>
</reference>
<dbReference type="InterPro" id="IPR041558">
    <property type="entry name" value="MucBP_2"/>
</dbReference>
<dbReference type="Pfam" id="PF17965">
    <property type="entry name" value="MucBP_2"/>
    <property type="match status" value="1"/>
</dbReference>
<feature type="domain" description="Mub B2-like" evidence="4">
    <location>
        <begin position="390"/>
        <end position="476"/>
    </location>
</feature>
<sequence length="551" mass="61561">MISEEQLMNDDEKKTANPKVKTHADNAPLLTQSNKTVSFEAKKEEYIEKAESELQRANLAVLDANHITGKGEQGNLIYQVLKNYTVSGKANDVIDFAGADSDIKAFLARNYEINSIYSEGQKIEATDYQTASQDWKFNNQTNNTQHYFIFLNHTTDQINKDNNYGRSDLVKTVTETIHYQDENGDSITKDYVNQATFFAAGGVDKTTGKLIQFDNNGQVLTDELGNWKEIDIADADINDPNNFVWSKEVKLHAYDLPQDLDGNFEIKSISPEAASSDGMKSIMAYQVDHNSEDFTINVTYAVKKNVNDVPAEAVVVSNQVSFVDETTGYVLETQIFEGRVGDEVVYSTKDKIAGYEKEGYVLVHSNFEDGNEVFKPVSAEYQIQLAHGVKEKNIQKVVTCLLSYADENGEKLADPIKNEVEFTYNGYVDQVNGNWVSAKDAEGKLIVDKVIKQPNWKERNASQSAILAKEIDGYRYKTLLGAADAKLGVDLKTGAVDLSNLHETSNNSDLTLIYQKTAAKKVVRTEQPRRLSAQSLAFMNMMTLVIPSKLK</sequence>
<evidence type="ECO:0000256" key="2">
    <source>
        <dbReference type="SAM" id="MobiDB-lite"/>
    </source>
</evidence>